<keyword evidence="1" id="KW-0808">Transferase</keyword>
<keyword evidence="1" id="KW-0418">Kinase</keyword>
<evidence type="ECO:0000313" key="2">
    <source>
        <dbReference type="Proteomes" id="UP000274850"/>
    </source>
</evidence>
<dbReference type="SUPFAM" id="SSF56112">
    <property type="entry name" value="Protein kinase-like (PK-like)"/>
    <property type="match status" value="1"/>
</dbReference>
<reference evidence="1" key="1">
    <citation type="submission" date="2017-08" db="EMBL/GenBank/DDBJ databases">
        <authorList>
            <person name="de Groot N.N."/>
        </authorList>
    </citation>
    <scope>NUCLEOTIDE SEQUENCE</scope>
</reference>
<organism evidence="1">
    <name type="scientific">Cedratvirus lausannensis</name>
    <dbReference type="NCBI Taxonomy" id="2023205"/>
    <lineage>
        <taxon>Viruses</taxon>
        <taxon>Pithoviruses</taxon>
        <taxon>Orthocedratvirinae</taxon>
        <taxon>Alphacedratvirus</taxon>
        <taxon>Alphacedratvirus francolausannense</taxon>
    </lineage>
</organism>
<dbReference type="Gene3D" id="1.10.510.10">
    <property type="entry name" value="Transferase(Phosphotransferase) domain 1"/>
    <property type="match status" value="1"/>
</dbReference>
<accession>A0A285PYT2</accession>
<dbReference type="GO" id="GO:0016301">
    <property type="term" value="F:kinase activity"/>
    <property type="evidence" value="ECO:0007669"/>
    <property type="project" value="UniProtKB-KW"/>
</dbReference>
<evidence type="ECO:0000313" key="1">
    <source>
        <dbReference type="EMBL" id="SOB74346.1"/>
    </source>
</evidence>
<proteinExistence type="predicted"/>
<protein>
    <submittedName>
        <fullName evidence="1">Protein kinase</fullName>
    </submittedName>
</protein>
<keyword evidence="2" id="KW-1185">Reference proteome</keyword>
<name>A0A285PYT2_9VIRU</name>
<dbReference type="InterPro" id="IPR011009">
    <property type="entry name" value="Kinase-like_dom_sf"/>
</dbReference>
<gene>
    <name evidence="1" type="ORF">BQ9231_00463</name>
</gene>
<dbReference type="Proteomes" id="UP000274850">
    <property type="component" value="Segment"/>
</dbReference>
<dbReference type="EMBL" id="LT907979">
    <property type="protein sequence ID" value="SOB74346.1"/>
    <property type="molecule type" value="Genomic_DNA"/>
</dbReference>
<sequence>MDFMEANAGLGVTLQEVSESVKQNAQRYRQGFGPVDQTGQELAILQRIDETRPPEADFLSHLNDNVVELLAGMVDREFYNENVLYFMSDVLYAIYYSNPYKKELMLAKIKTWLTHLEQLSAGANGITLTAALGNLLRNDIVVKYPKVDDLTHEVFVGLLGTNNLRKYIPNFSFIYGGFACSPPIIGSDDEVKDFCVSLRPGRPLNYALYENVTPAISANDLIKRMSGEEFLNFYLQLVLALAVAHEQIRFTHFDLHDKNVLAKELPRPVNILYPVRGREYHIKTSYVATVIDYGFSSFEYQGMHFGNLGSLVSYIGNVKDFPLYDAFKFLASAFITAANARNASALAAIREIFVYFTPESPERFAEVDSHWFHALPPRVADVDLSHLIEYLVSLQPSALDVRGQSISCLEIDCSDKREVLEQVNFSSVKVPDSVTQLYINSRLLENPEKFDEYMDKISPELLLSFFNAFEQDLTNFDYRLREGLRKADDDDILQNMALYLQVADQAFIFRELSSIFPYIPQSRLAQADEFLAFALNKLKQQSKALGSRLSRRGASDPEVRDKLSYIAYFQTLE</sequence>